<reference evidence="2" key="1">
    <citation type="journal article" date="2020" name="mSystems">
        <title>Genome- and Community-Level Interaction Insights into Carbon Utilization and Element Cycling Functions of Hydrothermarchaeota in Hydrothermal Sediment.</title>
        <authorList>
            <person name="Zhou Z."/>
            <person name="Liu Y."/>
            <person name="Xu W."/>
            <person name="Pan J."/>
            <person name="Luo Z.H."/>
            <person name="Li M."/>
        </authorList>
    </citation>
    <scope>NUCLEOTIDE SEQUENCE [LARGE SCALE GENOMIC DNA]</scope>
    <source>
        <strain evidence="2">HyVt-538</strain>
    </source>
</reference>
<comment type="caution">
    <text evidence="2">The sequence shown here is derived from an EMBL/GenBank/DDBJ whole genome shotgun (WGS) entry which is preliminary data.</text>
</comment>
<sequence>MKLYNLAINRLRSYRKDTSGSMAAMWAVAGLAIITTVGAAYDVSQVSKAKQMAQIAADNMALTASVAVDFDNEDRFEDGKAYSYRELGGPSKDFTD</sequence>
<organism evidence="2">
    <name type="scientific">Hellea balneolensis</name>
    <dbReference type="NCBI Taxonomy" id="287478"/>
    <lineage>
        <taxon>Bacteria</taxon>
        <taxon>Pseudomonadati</taxon>
        <taxon>Pseudomonadota</taxon>
        <taxon>Alphaproteobacteria</taxon>
        <taxon>Maricaulales</taxon>
        <taxon>Robiginitomaculaceae</taxon>
        <taxon>Hellea</taxon>
    </lineage>
</organism>
<proteinExistence type="predicted"/>
<evidence type="ECO:0000313" key="2">
    <source>
        <dbReference type="EMBL" id="HHI88874.1"/>
    </source>
</evidence>
<dbReference type="Pfam" id="PF13400">
    <property type="entry name" value="Tad"/>
    <property type="match status" value="1"/>
</dbReference>
<name>A0A7V5U188_9PROT</name>
<feature type="domain" description="Putative Flp pilus-assembly TadG-like N-terminal" evidence="1">
    <location>
        <begin position="20"/>
        <end position="62"/>
    </location>
</feature>
<dbReference type="InterPro" id="IPR028087">
    <property type="entry name" value="Tad_N"/>
</dbReference>
<evidence type="ECO:0000259" key="1">
    <source>
        <dbReference type="Pfam" id="PF13400"/>
    </source>
</evidence>
<protein>
    <recommendedName>
        <fullName evidence="1">Putative Flp pilus-assembly TadG-like N-terminal domain-containing protein</fullName>
    </recommendedName>
</protein>
<accession>A0A7V5U188</accession>
<feature type="non-terminal residue" evidence="2">
    <location>
        <position position="96"/>
    </location>
</feature>
<gene>
    <name evidence="2" type="ORF">ENK01_02880</name>
</gene>
<dbReference type="Proteomes" id="UP000885806">
    <property type="component" value="Unassembled WGS sequence"/>
</dbReference>
<dbReference type="EMBL" id="DROP01000196">
    <property type="protein sequence ID" value="HHI88874.1"/>
    <property type="molecule type" value="Genomic_DNA"/>
</dbReference>
<dbReference type="AlphaFoldDB" id="A0A7V5U188"/>